<dbReference type="STRING" id="91626.A0A0C9MMS5"/>
<keyword evidence="4" id="KW-1185">Reference proteome</keyword>
<accession>A0A0C9MMS5</accession>
<sequence length="234" mass="26688">MSKRLFSQNISVDDDQADGDFSKSAIPLSKKEPDMVNGIPVSGEDYLLVVRQQAKKCAQTVVAPPPTKTKKVNLPSHFQFFNNDASKAEDQGSHEWRKGFSKPFRSYQKHMQHNKRPCNTYKEITSIDEAYKILYSQKQDITSFIPTLSQHTILRLLQYHIQWLSTTTDIAFQCQWIFSLLVFLDPVLTSKNIAVLRDLSRECIKIRANAPQDLAPLNIIITIIADVYGQSDLL</sequence>
<feature type="compositionally biased region" description="Polar residues" evidence="2">
    <location>
        <begin position="1"/>
        <end position="11"/>
    </location>
</feature>
<proteinExistence type="inferred from homology"/>
<dbReference type="Proteomes" id="UP000053815">
    <property type="component" value="Unassembled WGS sequence"/>
</dbReference>
<organism evidence="3">
    <name type="scientific">Mucor ambiguus</name>
    <dbReference type="NCBI Taxonomy" id="91626"/>
    <lineage>
        <taxon>Eukaryota</taxon>
        <taxon>Fungi</taxon>
        <taxon>Fungi incertae sedis</taxon>
        <taxon>Mucoromycota</taxon>
        <taxon>Mucoromycotina</taxon>
        <taxon>Mucoromycetes</taxon>
        <taxon>Mucorales</taxon>
        <taxon>Mucorineae</taxon>
        <taxon>Mucoraceae</taxon>
        <taxon>Mucor</taxon>
    </lineage>
</organism>
<feature type="region of interest" description="Disordered" evidence="2">
    <location>
        <begin position="1"/>
        <end position="26"/>
    </location>
</feature>
<dbReference type="PANTHER" id="PTHR12794">
    <property type="entry name" value="GEMIN2"/>
    <property type="match status" value="1"/>
</dbReference>
<reference evidence="3" key="1">
    <citation type="submission" date="2014-09" db="EMBL/GenBank/DDBJ databases">
        <title>Draft genome sequence of an oleaginous Mucoromycotina fungus Mucor ambiguus NBRC6742.</title>
        <authorList>
            <person name="Takeda I."/>
            <person name="Yamane N."/>
            <person name="Morita T."/>
            <person name="Tamano K."/>
            <person name="Machida M."/>
            <person name="Baker S."/>
            <person name="Koike H."/>
        </authorList>
    </citation>
    <scope>NUCLEOTIDE SEQUENCE</scope>
    <source>
        <strain evidence="3">NBRC 6742</strain>
    </source>
</reference>
<dbReference type="AlphaFoldDB" id="A0A0C9MMS5"/>
<comment type="similarity">
    <text evidence="1">Belongs to the gemin-2 family.</text>
</comment>
<protein>
    <submittedName>
        <fullName evidence="3">Gemin2</fullName>
    </submittedName>
</protein>
<dbReference type="OrthoDB" id="428895at2759"/>
<evidence type="ECO:0000313" key="4">
    <source>
        <dbReference type="Proteomes" id="UP000053815"/>
    </source>
</evidence>
<dbReference type="GO" id="GO:0032797">
    <property type="term" value="C:SMN complex"/>
    <property type="evidence" value="ECO:0007669"/>
    <property type="project" value="TreeGrafter"/>
</dbReference>
<dbReference type="EMBL" id="DF836354">
    <property type="protein sequence ID" value="GAN04482.1"/>
    <property type="molecule type" value="Genomic_DNA"/>
</dbReference>
<evidence type="ECO:0000256" key="1">
    <source>
        <dbReference type="ARBA" id="ARBA00025758"/>
    </source>
</evidence>
<dbReference type="PANTHER" id="PTHR12794:SF0">
    <property type="entry name" value="GEM-ASSOCIATED PROTEIN 2"/>
    <property type="match status" value="1"/>
</dbReference>
<dbReference type="GO" id="GO:0005634">
    <property type="term" value="C:nucleus"/>
    <property type="evidence" value="ECO:0007669"/>
    <property type="project" value="TreeGrafter"/>
</dbReference>
<name>A0A0C9MMS5_9FUNG</name>
<evidence type="ECO:0000313" key="3">
    <source>
        <dbReference type="EMBL" id="GAN04482.1"/>
    </source>
</evidence>
<dbReference type="GO" id="GO:0000387">
    <property type="term" value="P:spliceosomal snRNP assembly"/>
    <property type="evidence" value="ECO:0007669"/>
    <property type="project" value="InterPro"/>
</dbReference>
<gene>
    <name evidence="3" type="ORF">MAM1_0065c03942</name>
</gene>
<dbReference type="InterPro" id="IPR035426">
    <property type="entry name" value="Gemin2/Brr1"/>
</dbReference>
<dbReference type="Pfam" id="PF04938">
    <property type="entry name" value="SIP1"/>
    <property type="match status" value="1"/>
</dbReference>
<dbReference type="Gene3D" id="1.20.58.1070">
    <property type="match status" value="1"/>
</dbReference>
<evidence type="ECO:0000256" key="2">
    <source>
        <dbReference type="SAM" id="MobiDB-lite"/>
    </source>
</evidence>